<dbReference type="Pfam" id="PF18317">
    <property type="entry name" value="SDH_C"/>
    <property type="match status" value="1"/>
</dbReference>
<keyword evidence="9" id="KW-0521">NADP</keyword>
<sequence>MSYLLGLIGNDIALSRTPRMHEAEGWAQGFPIIYRRIDTLHTERSLEDLLSFARELGFQGLNITHPHKQAILPLLDEVDPRAQALGAVNTVVIREGRTYGHNTDVTGYGRSLPAGIAGREVVQIGAGGAGNAVAYALVDAGVSRLFIADLDEARALALAENINRATGTDAVRGIALDGAEERIASAFGVVNATPMGMPAHPGTSFDTSCLSPRHWVSDVVYMPIETQLLREARELGCSTLDGTGMAVGQAVDAFRLFTGREADEARMREAFLRQGD</sequence>
<dbReference type="RefSeq" id="WP_236119768.1">
    <property type="nucleotide sequence ID" value="NZ_JAKGSI010000005.1"/>
</dbReference>
<reference evidence="12" key="1">
    <citation type="submission" date="2022-01" db="EMBL/GenBank/DDBJ databases">
        <title>Corynebacterium sp. nov isolated from isolated from the feces of the greater white-fronted geese (Anser albifrons) at Poyang Lake, PR China.</title>
        <authorList>
            <person name="Liu Q."/>
        </authorList>
    </citation>
    <scope>NUCLEOTIDE SEQUENCE</scope>
    <source>
        <strain evidence="12">JCM 32435</strain>
    </source>
</reference>
<dbReference type="GO" id="GO:0030266">
    <property type="term" value="F:quinate 3-dehydrogenase (NAD+) activity"/>
    <property type="evidence" value="ECO:0007669"/>
    <property type="project" value="UniProtKB-EC"/>
</dbReference>
<comment type="catalytic activity">
    <reaction evidence="7">
        <text>shikimate + NAD(+) = 3-dehydroshikimate + NADH + H(+)</text>
        <dbReference type="Rhea" id="RHEA:17741"/>
        <dbReference type="ChEBI" id="CHEBI:15378"/>
        <dbReference type="ChEBI" id="CHEBI:16630"/>
        <dbReference type="ChEBI" id="CHEBI:36208"/>
        <dbReference type="ChEBI" id="CHEBI:57540"/>
        <dbReference type="ChEBI" id="CHEBI:57945"/>
    </reaction>
</comment>
<dbReference type="EMBL" id="JAKGSI010000005">
    <property type="protein sequence ID" value="MCF4007494.1"/>
    <property type="molecule type" value="Genomic_DNA"/>
</dbReference>
<dbReference type="Gene3D" id="3.40.50.720">
    <property type="entry name" value="NAD(P)-binding Rossmann-like Domain"/>
    <property type="match status" value="1"/>
</dbReference>
<dbReference type="NCBIfam" id="NF009201">
    <property type="entry name" value="PRK12549.1"/>
    <property type="match status" value="1"/>
</dbReference>
<dbReference type="InterPro" id="IPR022893">
    <property type="entry name" value="Shikimate_DH_fam"/>
</dbReference>
<comment type="catalytic activity">
    <reaction evidence="6">
        <text>L-quinate + NAD(+) = 3-dehydroquinate + NADH + H(+)</text>
        <dbReference type="Rhea" id="RHEA:22364"/>
        <dbReference type="ChEBI" id="CHEBI:15378"/>
        <dbReference type="ChEBI" id="CHEBI:29751"/>
        <dbReference type="ChEBI" id="CHEBI:32364"/>
        <dbReference type="ChEBI" id="CHEBI:57540"/>
        <dbReference type="ChEBI" id="CHEBI:57945"/>
        <dbReference type="EC" id="1.1.1.24"/>
    </reaction>
</comment>
<feature type="binding site" evidence="9">
    <location>
        <position position="219"/>
    </location>
    <ligand>
        <name>NADP(+)</name>
        <dbReference type="ChEBI" id="CHEBI:58349"/>
    </ligand>
</feature>
<comment type="pathway">
    <text evidence="8">Aromatic compound metabolism; 3,4-dihydroxybenzoate biosynthesis; 3-dehydroquinate from D-quinate (NAD(+) route).</text>
</comment>
<evidence type="ECO:0000259" key="10">
    <source>
        <dbReference type="Pfam" id="PF08501"/>
    </source>
</evidence>
<dbReference type="SUPFAM" id="SSF53223">
    <property type="entry name" value="Aminoacid dehydrogenase-like, N-terminal domain"/>
    <property type="match status" value="1"/>
</dbReference>
<dbReference type="GO" id="GO:0009423">
    <property type="term" value="P:chorismate biosynthetic process"/>
    <property type="evidence" value="ECO:0007669"/>
    <property type="project" value="UniProtKB-UniRule"/>
</dbReference>
<feature type="binding site" evidence="9">
    <location>
        <position position="221"/>
    </location>
    <ligand>
        <name>shikimate</name>
        <dbReference type="ChEBI" id="CHEBI:36208"/>
    </ligand>
</feature>
<feature type="binding site" evidence="9">
    <location>
        <position position="64"/>
    </location>
    <ligand>
        <name>shikimate</name>
        <dbReference type="ChEBI" id="CHEBI:36208"/>
    </ligand>
</feature>
<keyword evidence="13" id="KW-1185">Reference proteome</keyword>
<evidence type="ECO:0000259" key="11">
    <source>
        <dbReference type="Pfam" id="PF18317"/>
    </source>
</evidence>
<evidence type="ECO:0000256" key="2">
    <source>
        <dbReference type="ARBA" id="ARBA00011738"/>
    </source>
</evidence>
<keyword evidence="3 9" id="KW-0028">Amino-acid biosynthesis</keyword>
<keyword evidence="5 9" id="KW-0057">Aromatic amino acid biosynthesis</keyword>
<evidence type="ECO:0000313" key="13">
    <source>
        <dbReference type="Proteomes" id="UP001139336"/>
    </source>
</evidence>
<organism evidence="12 13">
    <name type="scientific">Corynebacterium uropygiale</name>
    <dbReference type="NCBI Taxonomy" id="1775911"/>
    <lineage>
        <taxon>Bacteria</taxon>
        <taxon>Bacillati</taxon>
        <taxon>Actinomycetota</taxon>
        <taxon>Actinomycetes</taxon>
        <taxon>Mycobacteriales</taxon>
        <taxon>Corynebacteriaceae</taxon>
        <taxon>Corynebacterium</taxon>
    </lineage>
</organism>
<dbReference type="PANTHER" id="PTHR21089">
    <property type="entry name" value="SHIKIMATE DEHYDROGENASE"/>
    <property type="match status" value="1"/>
</dbReference>
<feature type="domain" description="Shikimate dehydrogenase substrate binding N-terminal" evidence="10">
    <location>
        <begin position="7"/>
        <end position="91"/>
    </location>
</feature>
<evidence type="ECO:0000256" key="7">
    <source>
        <dbReference type="ARBA" id="ARBA00052329"/>
    </source>
</evidence>
<dbReference type="AlphaFoldDB" id="A0A9X1QQL5"/>
<dbReference type="Pfam" id="PF08501">
    <property type="entry name" value="Shikimate_dh_N"/>
    <property type="match status" value="1"/>
</dbReference>
<dbReference type="GO" id="GO:0008652">
    <property type="term" value="P:amino acid biosynthetic process"/>
    <property type="evidence" value="ECO:0007669"/>
    <property type="project" value="UniProtKB-KW"/>
</dbReference>
<gene>
    <name evidence="9" type="primary">aroE</name>
    <name evidence="12" type="ORF">L1O03_09995</name>
</gene>
<feature type="binding site" evidence="9">
    <location>
        <position position="242"/>
    </location>
    <ligand>
        <name>NADP(+)</name>
        <dbReference type="ChEBI" id="CHEBI:58349"/>
    </ligand>
</feature>
<feature type="domain" description="SDH C-terminal" evidence="11">
    <location>
        <begin position="242"/>
        <end position="270"/>
    </location>
</feature>
<comment type="caution">
    <text evidence="12">The sequence shown here is derived from an EMBL/GenBank/DDBJ whole genome shotgun (WGS) entry which is preliminary data.</text>
</comment>
<dbReference type="NCBIfam" id="NF001319">
    <property type="entry name" value="PRK00258.3-3"/>
    <property type="match status" value="1"/>
</dbReference>
<feature type="binding site" evidence="9">
    <location>
        <begin position="125"/>
        <end position="129"/>
    </location>
    <ligand>
        <name>NADP(+)</name>
        <dbReference type="ChEBI" id="CHEBI:58349"/>
    </ligand>
</feature>
<dbReference type="InterPro" id="IPR046346">
    <property type="entry name" value="Aminoacid_DH-like_N_sf"/>
</dbReference>
<comment type="pathway">
    <text evidence="1 9">Metabolic intermediate biosynthesis; chorismate biosynthesis; chorismate from D-erythrose 4-phosphate and phosphoenolpyruvate: step 4/7.</text>
</comment>
<dbReference type="PANTHER" id="PTHR21089:SF1">
    <property type="entry name" value="BIFUNCTIONAL 3-DEHYDROQUINATE DEHYDRATASE_SHIKIMATE DEHYDROGENASE, CHLOROPLASTIC"/>
    <property type="match status" value="1"/>
</dbReference>
<protein>
    <recommendedName>
        <fullName evidence="9">Shikimate dehydrogenase (NADP(+))</fullName>
        <shortName evidence="9">SDH</shortName>
        <ecNumber evidence="9">1.1.1.25</ecNumber>
    </recommendedName>
</protein>
<dbReference type="SUPFAM" id="SSF51735">
    <property type="entry name" value="NAD(P)-binding Rossmann-fold domains"/>
    <property type="match status" value="1"/>
</dbReference>
<comment type="catalytic activity">
    <reaction evidence="9">
        <text>shikimate + NADP(+) = 3-dehydroshikimate + NADPH + H(+)</text>
        <dbReference type="Rhea" id="RHEA:17737"/>
        <dbReference type="ChEBI" id="CHEBI:15378"/>
        <dbReference type="ChEBI" id="CHEBI:16630"/>
        <dbReference type="ChEBI" id="CHEBI:36208"/>
        <dbReference type="ChEBI" id="CHEBI:57783"/>
        <dbReference type="ChEBI" id="CHEBI:58349"/>
        <dbReference type="EC" id="1.1.1.25"/>
    </reaction>
</comment>
<feature type="active site" description="Proton acceptor" evidence="9">
    <location>
        <position position="68"/>
    </location>
</feature>
<dbReference type="GO" id="GO:0019632">
    <property type="term" value="P:shikimate metabolic process"/>
    <property type="evidence" value="ECO:0007669"/>
    <property type="project" value="UniProtKB-ARBA"/>
</dbReference>
<keyword evidence="4 9" id="KW-0560">Oxidoreductase</keyword>
<dbReference type="HAMAP" id="MF_00222">
    <property type="entry name" value="Shikimate_DH_AroE"/>
    <property type="match status" value="1"/>
</dbReference>
<evidence type="ECO:0000256" key="9">
    <source>
        <dbReference type="HAMAP-Rule" id="MF_00222"/>
    </source>
</evidence>
<proteinExistence type="inferred from homology"/>
<feature type="binding site" evidence="9">
    <location>
        <begin position="15"/>
        <end position="17"/>
    </location>
    <ligand>
        <name>shikimate</name>
        <dbReference type="ChEBI" id="CHEBI:36208"/>
    </ligand>
</feature>
<dbReference type="CDD" id="cd01065">
    <property type="entry name" value="NAD_bind_Shikimate_DH"/>
    <property type="match status" value="1"/>
</dbReference>
<dbReference type="Proteomes" id="UP001139336">
    <property type="component" value="Unassembled WGS sequence"/>
</dbReference>
<dbReference type="Gene3D" id="3.40.50.10860">
    <property type="entry name" value="Leucine Dehydrogenase, chain A, domain 1"/>
    <property type="match status" value="1"/>
</dbReference>
<evidence type="ECO:0000256" key="1">
    <source>
        <dbReference type="ARBA" id="ARBA00004871"/>
    </source>
</evidence>
<evidence type="ECO:0000256" key="6">
    <source>
        <dbReference type="ARBA" id="ARBA00051639"/>
    </source>
</evidence>
<dbReference type="InterPro" id="IPR036291">
    <property type="entry name" value="NAD(P)-bd_dom_sf"/>
</dbReference>
<comment type="caution">
    <text evidence="9">Lacks conserved residue(s) required for the propagation of feature annotation.</text>
</comment>
<evidence type="ECO:0000256" key="8">
    <source>
        <dbReference type="ARBA" id="ARBA00060613"/>
    </source>
</evidence>
<comment type="subunit">
    <text evidence="2 9">Homodimer.</text>
</comment>
<evidence type="ECO:0000256" key="5">
    <source>
        <dbReference type="ARBA" id="ARBA00023141"/>
    </source>
</evidence>
<comment type="function">
    <text evidence="9">Involved in the biosynthesis of the chorismate, which leads to the biosynthesis of aromatic amino acids. Catalyzes the reversible NADPH linked reduction of 3-dehydroshikimate (DHSA) to yield shikimate (SA).</text>
</comment>
<dbReference type="GO" id="GO:0004764">
    <property type="term" value="F:shikimate 3-dehydrogenase (NADP+) activity"/>
    <property type="evidence" value="ECO:0007669"/>
    <property type="project" value="UniProtKB-UniRule"/>
</dbReference>
<evidence type="ECO:0000256" key="3">
    <source>
        <dbReference type="ARBA" id="ARBA00022605"/>
    </source>
</evidence>
<evidence type="ECO:0000313" key="12">
    <source>
        <dbReference type="EMBL" id="MCF4007494.1"/>
    </source>
</evidence>
<dbReference type="GO" id="GO:0050661">
    <property type="term" value="F:NADP binding"/>
    <property type="evidence" value="ECO:0007669"/>
    <property type="project" value="TreeGrafter"/>
</dbReference>
<dbReference type="FunFam" id="3.40.50.720:FF:000086">
    <property type="entry name" value="Quinate/shikimate dehydrogenase"/>
    <property type="match status" value="1"/>
</dbReference>
<feature type="binding site" evidence="9">
    <location>
        <position position="89"/>
    </location>
    <ligand>
        <name>shikimate</name>
        <dbReference type="ChEBI" id="CHEBI:36208"/>
    </ligand>
</feature>
<dbReference type="GO" id="GO:0005829">
    <property type="term" value="C:cytosol"/>
    <property type="evidence" value="ECO:0007669"/>
    <property type="project" value="TreeGrafter"/>
</dbReference>
<dbReference type="InterPro" id="IPR041121">
    <property type="entry name" value="SDH_C"/>
</dbReference>
<feature type="binding site" evidence="9">
    <location>
        <position position="249"/>
    </location>
    <ligand>
        <name>shikimate</name>
        <dbReference type="ChEBI" id="CHEBI:36208"/>
    </ligand>
</feature>
<evidence type="ECO:0000256" key="4">
    <source>
        <dbReference type="ARBA" id="ARBA00023002"/>
    </source>
</evidence>
<dbReference type="GO" id="GO:0009073">
    <property type="term" value="P:aromatic amino acid family biosynthetic process"/>
    <property type="evidence" value="ECO:0007669"/>
    <property type="project" value="UniProtKB-KW"/>
</dbReference>
<dbReference type="EC" id="1.1.1.25" evidence="9"/>
<name>A0A9X1QQL5_9CORY</name>
<feature type="binding site" evidence="9">
    <location>
        <position position="104"/>
    </location>
    <ligand>
        <name>shikimate</name>
        <dbReference type="ChEBI" id="CHEBI:36208"/>
    </ligand>
</feature>
<comment type="similarity">
    <text evidence="9">Belongs to the shikimate dehydrogenase family.</text>
</comment>
<accession>A0A9X1QQL5</accession>
<dbReference type="InterPro" id="IPR013708">
    <property type="entry name" value="Shikimate_DH-bd_N"/>
</dbReference>